<dbReference type="AlphaFoldDB" id="A0A4U3L4H3"/>
<dbReference type="OrthoDB" id="8263000at2"/>
<proteinExistence type="predicted"/>
<keyword evidence="2" id="KW-1185">Reference proteome</keyword>
<accession>A0A4U3L4H3</accession>
<evidence type="ECO:0000313" key="2">
    <source>
        <dbReference type="Proteomes" id="UP000305848"/>
    </source>
</evidence>
<reference evidence="1 2" key="1">
    <citation type="submission" date="2019-05" db="EMBL/GenBank/DDBJ databases">
        <title>Panacibacter sp. strain 17mud1-8 Genome sequencing and assembly.</title>
        <authorList>
            <person name="Chhetri G."/>
        </authorList>
    </citation>
    <scope>NUCLEOTIDE SEQUENCE [LARGE SCALE GENOMIC DNA]</scope>
    <source>
        <strain evidence="1 2">17mud1-8</strain>
    </source>
</reference>
<dbReference type="RefSeq" id="WP_137261102.1">
    <property type="nucleotide sequence ID" value="NZ_SZQL01000004.1"/>
</dbReference>
<dbReference type="EMBL" id="SZQL01000004">
    <property type="protein sequence ID" value="TKK69880.1"/>
    <property type="molecule type" value="Genomic_DNA"/>
</dbReference>
<sequence>MQAPVTISTQKPENPAFDYEALREIGIAHIEQTASSIWTDYNIHDPGITSLELLCYAITDLSYRANYSIPDLLATKENTVQNIHDHFFSAKQIFPNKAVTLNDYRKLIIDIDGVQNAWLKKRSETVFADITHKKLTHLQPESKKWETVAINGYYDVLLEYDTDIPDSEREATKNKARALLMANRNLCEDFTNIDEVAKQDFRICSEIEIKSNANPFDTLAQIFFNIQLHLTPLIRFYSLKELLDDKVSADRIFEGTLLEHGFIKEEELKASELKTELHLSDIMEAILKVEGVVNILDIIFNPVDQIKSLPNKWIIDVTDGMQPILNIAASNVLLYKDGIPFRPDLGDLGQVKMKFDTLMSNYITANDLVTTEDITYPTGSFQNVEAYYSVQNEYPKNYGIGLWGLPANASDARKVQAKQLQAYLLFFDQQLANYLSQLTHLRNLFSLRDEQHTYFTQVVNTIKDANELFSNPSTIADSIQTAAETTASSSYYQRRNLFLDHLLSRFAESFFDYVNILQFVFPNADPKATVDVKMQFLKNYPEYSSQRFAAYNYTDALALWDTDNMSGLEKRLERLLGFKNIKRRNLVNVYTAILQEVNESNVTVFWFEIIDNRSNQILLKSSETFDSEETAANNLEAAFEYVNNIANFSIIEDTAAHTFTYQLKDKAGNIIGVSNNTFTSTILAQTAINNFVTLMLENQSEEGMFVVENLLLFDKAGTALPSSPPASPVEPPTITDEDLLPICVDDNCDECNDTDPYSFRISIVLPAYAKRFLNMDFRRYCERVIRTETPAHLFPKICWVSNEDLREFEMAYKDWLQVKAGILEDINKAITIRFIKILTALKTVYPKARLEDCKNTEERKLFLLNQNTLGSLKT</sequence>
<comment type="caution">
    <text evidence="1">The sequence shown here is derived from an EMBL/GenBank/DDBJ whole genome shotgun (WGS) entry which is preliminary data.</text>
</comment>
<dbReference type="Gene3D" id="2.30.29.80">
    <property type="match status" value="1"/>
</dbReference>
<evidence type="ECO:0000313" key="1">
    <source>
        <dbReference type="EMBL" id="TKK69880.1"/>
    </source>
</evidence>
<dbReference type="Proteomes" id="UP000305848">
    <property type="component" value="Unassembled WGS sequence"/>
</dbReference>
<protein>
    <submittedName>
        <fullName evidence="1">Uncharacterized protein</fullName>
    </submittedName>
</protein>
<organism evidence="1 2">
    <name type="scientific">Ilyomonas limi</name>
    <dbReference type="NCBI Taxonomy" id="2575867"/>
    <lineage>
        <taxon>Bacteria</taxon>
        <taxon>Pseudomonadati</taxon>
        <taxon>Bacteroidota</taxon>
        <taxon>Chitinophagia</taxon>
        <taxon>Chitinophagales</taxon>
        <taxon>Chitinophagaceae</taxon>
        <taxon>Ilyomonas</taxon>
    </lineage>
</organism>
<gene>
    <name evidence="1" type="ORF">FC093_07330</name>
</gene>
<name>A0A4U3L4H3_9BACT</name>